<organism evidence="8 9">
    <name type="scientific">Gonapodya prolifera (strain JEL478)</name>
    <name type="common">Monoblepharis prolifera</name>
    <dbReference type="NCBI Taxonomy" id="1344416"/>
    <lineage>
        <taxon>Eukaryota</taxon>
        <taxon>Fungi</taxon>
        <taxon>Fungi incertae sedis</taxon>
        <taxon>Chytridiomycota</taxon>
        <taxon>Chytridiomycota incertae sedis</taxon>
        <taxon>Monoblepharidomycetes</taxon>
        <taxon>Monoblepharidales</taxon>
        <taxon>Gonapodyaceae</taxon>
        <taxon>Gonapodya</taxon>
    </lineage>
</organism>
<evidence type="ECO:0000256" key="2">
    <source>
        <dbReference type="ARBA" id="ARBA00022723"/>
    </source>
</evidence>
<evidence type="ECO:0000256" key="1">
    <source>
        <dbReference type="ARBA" id="ARBA00004123"/>
    </source>
</evidence>
<feature type="region of interest" description="Disordered" evidence="6">
    <location>
        <begin position="1"/>
        <end position="52"/>
    </location>
</feature>
<evidence type="ECO:0000256" key="6">
    <source>
        <dbReference type="SAM" id="MobiDB-lite"/>
    </source>
</evidence>
<feature type="domain" description="Xylanolytic transcriptional activator regulatory" evidence="7">
    <location>
        <begin position="326"/>
        <end position="404"/>
    </location>
</feature>
<dbReference type="GO" id="GO:0005634">
    <property type="term" value="C:nucleus"/>
    <property type="evidence" value="ECO:0007669"/>
    <property type="project" value="UniProtKB-SubCell"/>
</dbReference>
<dbReference type="Proteomes" id="UP000070544">
    <property type="component" value="Unassembled WGS sequence"/>
</dbReference>
<dbReference type="SMART" id="SM00906">
    <property type="entry name" value="Fungal_trans"/>
    <property type="match status" value="1"/>
</dbReference>
<dbReference type="OrthoDB" id="2123952at2759"/>
<keyword evidence="2" id="KW-0479">Metal-binding</keyword>
<evidence type="ECO:0000259" key="7">
    <source>
        <dbReference type="SMART" id="SM00906"/>
    </source>
</evidence>
<dbReference type="GO" id="GO:0008270">
    <property type="term" value="F:zinc ion binding"/>
    <property type="evidence" value="ECO:0007669"/>
    <property type="project" value="InterPro"/>
</dbReference>
<keyword evidence="3" id="KW-0805">Transcription regulation</keyword>
<dbReference type="PANTHER" id="PTHR47338">
    <property type="entry name" value="ZN(II)2CYS6 TRANSCRIPTION FACTOR (EUROFUNG)-RELATED"/>
    <property type="match status" value="1"/>
</dbReference>
<feature type="region of interest" description="Disordered" evidence="6">
    <location>
        <begin position="68"/>
        <end position="131"/>
    </location>
</feature>
<dbReference type="Pfam" id="PF04082">
    <property type="entry name" value="Fungal_trans"/>
    <property type="match status" value="1"/>
</dbReference>
<dbReference type="PANTHER" id="PTHR47338:SF5">
    <property type="entry name" value="ZN(II)2CYS6 TRANSCRIPTION FACTOR (EUROFUNG)"/>
    <property type="match status" value="1"/>
</dbReference>
<dbReference type="AlphaFoldDB" id="A0A139A7B9"/>
<dbReference type="EMBL" id="KQ965790">
    <property type="protein sequence ID" value="KXS12253.1"/>
    <property type="molecule type" value="Genomic_DNA"/>
</dbReference>
<keyword evidence="9" id="KW-1185">Reference proteome</keyword>
<dbReference type="InterPro" id="IPR007219">
    <property type="entry name" value="XnlR_reg_dom"/>
</dbReference>
<accession>A0A139A7B9</accession>
<evidence type="ECO:0000256" key="4">
    <source>
        <dbReference type="ARBA" id="ARBA00023163"/>
    </source>
</evidence>
<comment type="subcellular location">
    <subcellularLocation>
        <location evidence="1">Nucleus</location>
    </subcellularLocation>
</comment>
<dbReference type="GO" id="GO:0000981">
    <property type="term" value="F:DNA-binding transcription factor activity, RNA polymerase II-specific"/>
    <property type="evidence" value="ECO:0007669"/>
    <property type="project" value="InterPro"/>
</dbReference>
<feature type="compositionally biased region" description="Basic and acidic residues" evidence="6">
    <location>
        <begin position="107"/>
        <end position="118"/>
    </location>
</feature>
<dbReference type="GO" id="GO:0003677">
    <property type="term" value="F:DNA binding"/>
    <property type="evidence" value="ECO:0007669"/>
    <property type="project" value="InterPro"/>
</dbReference>
<protein>
    <recommendedName>
        <fullName evidence="7">Xylanolytic transcriptional activator regulatory domain-containing protein</fullName>
    </recommendedName>
</protein>
<dbReference type="STRING" id="1344416.A0A139A7B9"/>
<feature type="compositionally biased region" description="Basic and acidic residues" evidence="6">
    <location>
        <begin position="22"/>
        <end position="37"/>
    </location>
</feature>
<name>A0A139A7B9_GONPJ</name>
<evidence type="ECO:0000256" key="5">
    <source>
        <dbReference type="ARBA" id="ARBA00023242"/>
    </source>
</evidence>
<gene>
    <name evidence="8" type="ORF">M427DRAFT_59753</name>
</gene>
<dbReference type="GO" id="GO:0006351">
    <property type="term" value="P:DNA-templated transcription"/>
    <property type="evidence" value="ECO:0007669"/>
    <property type="project" value="InterPro"/>
</dbReference>
<evidence type="ECO:0000313" key="8">
    <source>
        <dbReference type="EMBL" id="KXS12253.1"/>
    </source>
</evidence>
<reference evidence="8 9" key="1">
    <citation type="journal article" date="2015" name="Genome Biol. Evol.">
        <title>Phylogenomic analyses indicate that early fungi evolved digesting cell walls of algal ancestors of land plants.</title>
        <authorList>
            <person name="Chang Y."/>
            <person name="Wang S."/>
            <person name="Sekimoto S."/>
            <person name="Aerts A.L."/>
            <person name="Choi C."/>
            <person name="Clum A."/>
            <person name="LaButti K.M."/>
            <person name="Lindquist E.A."/>
            <person name="Yee Ngan C."/>
            <person name="Ohm R.A."/>
            <person name="Salamov A.A."/>
            <person name="Grigoriev I.V."/>
            <person name="Spatafora J.W."/>
            <person name="Berbee M.L."/>
        </authorList>
    </citation>
    <scope>NUCLEOTIDE SEQUENCE [LARGE SCALE GENOMIC DNA]</scope>
    <source>
        <strain evidence="8 9">JEL478</strain>
    </source>
</reference>
<dbReference type="InterPro" id="IPR050815">
    <property type="entry name" value="TF_fung"/>
</dbReference>
<sequence length="671" mass="74642">MSFSRTDGGGNLQGNVGEPSEDILRAEGSIERKDGQPVKRKRGRPRKEPLPDDVVAALLASFPENIVTRSQRHPQAQVVIPEGPEQPESLKGKRKLSLSQKSMPPQDNRETVAEDERNSTSLVPCKRNLTNSRPLSTESAALCPKLHDIATKVSRPDISRFQPMIGITHDKTLPDHFDLSGVWSEVFSQLRNGRGGTELFSLDTMGNLSLANVSVAPQRSLRPFIDKHLANVFLEHFRATLPIFHSPTFVERLASKPRAFIHAVYAFAARHSGHAELAEGYFELAKREVQQRIFDQPQDLNLLQTLIILAYDLTTNGQLGAGLDDMWTSICVSMAAKMKLMQALRWENGLGRGVSPKMLWREEEERRRTFWAVYWLDGYIGILTQRMPYIDESMISVPLPCDDFHWSKVDPDPIPSNYQHPPFEAIPQGTSLSLFSAVIVFVYFMNKVTRFVLGDHGNGATIERDFRSWYGLDPDVFLSASPSGIVKTGSSNRTVTLDTLRVAFGTLVCYHHVRGILFSKLAPELVLQEALTILKEFKLLLGNPDIGSGCIPPPKGSHVVRCYQHPIPPNTYPTPSKIRSQFDAKFPFFFNGLVFSVRELAKAKGVAAAMEDLQLILDVADGLVSKGWGMAKLGARELSAIAMDGMKGAKAPKQESPEEWLDSYIAETVAT</sequence>
<proteinExistence type="predicted"/>
<dbReference type="CDD" id="cd12148">
    <property type="entry name" value="fungal_TF_MHR"/>
    <property type="match status" value="1"/>
</dbReference>
<keyword evidence="5" id="KW-0539">Nucleus</keyword>
<evidence type="ECO:0000256" key="3">
    <source>
        <dbReference type="ARBA" id="ARBA00023015"/>
    </source>
</evidence>
<evidence type="ECO:0000313" key="9">
    <source>
        <dbReference type="Proteomes" id="UP000070544"/>
    </source>
</evidence>
<keyword evidence="4" id="KW-0804">Transcription</keyword>